<feature type="chain" id="PRO_5002232202" description="Cell envelope biogenesis protein TolA" evidence="1">
    <location>
        <begin position="22"/>
        <end position="142"/>
    </location>
</feature>
<name>A0A0D0KUB7_VARPD</name>
<evidence type="ECO:0000313" key="3">
    <source>
        <dbReference type="Proteomes" id="UP000032067"/>
    </source>
</evidence>
<gene>
    <name evidence="2" type="ORF">RT97_19025</name>
</gene>
<dbReference type="EMBL" id="JXQQ01000044">
    <property type="protein sequence ID" value="KIQ29677.1"/>
    <property type="molecule type" value="Genomic_DNA"/>
</dbReference>
<dbReference type="AlphaFoldDB" id="A0A0D0KUB7"/>
<evidence type="ECO:0000313" key="2">
    <source>
        <dbReference type="EMBL" id="KIQ29677.1"/>
    </source>
</evidence>
<comment type="caution">
    <text evidence="2">The sequence shown here is derived from an EMBL/GenBank/DDBJ whole genome shotgun (WGS) entry which is preliminary data.</text>
</comment>
<feature type="signal peptide" evidence="1">
    <location>
        <begin position="1"/>
        <end position="21"/>
    </location>
</feature>
<protein>
    <recommendedName>
        <fullName evidence="4">Cell envelope biogenesis protein TolA</fullName>
    </recommendedName>
</protein>
<reference evidence="2 3" key="1">
    <citation type="submission" date="2014-12" db="EMBL/GenBank/DDBJ databases">
        <title>16Stimator: statistical estimation of ribosomal gene copy numbers from draft genome assemblies.</title>
        <authorList>
            <person name="Perisin M.A."/>
            <person name="Vetter M."/>
            <person name="Gilbert J.A."/>
            <person name="Bergelson J."/>
        </authorList>
    </citation>
    <scope>NUCLEOTIDE SEQUENCE [LARGE SCALE GENOMIC DNA]</scope>
    <source>
        <strain evidence="2 3">MEDvA23</strain>
    </source>
</reference>
<dbReference type="OrthoDB" id="5769605at2"/>
<evidence type="ECO:0008006" key="4">
    <source>
        <dbReference type="Google" id="ProtNLM"/>
    </source>
</evidence>
<organism evidence="2 3">
    <name type="scientific">Variovorax paradoxus</name>
    <dbReference type="NCBI Taxonomy" id="34073"/>
    <lineage>
        <taxon>Bacteria</taxon>
        <taxon>Pseudomonadati</taxon>
        <taxon>Pseudomonadota</taxon>
        <taxon>Betaproteobacteria</taxon>
        <taxon>Burkholderiales</taxon>
        <taxon>Comamonadaceae</taxon>
        <taxon>Variovorax</taxon>
    </lineage>
</organism>
<proteinExistence type="predicted"/>
<dbReference type="RefSeq" id="WP_042580379.1">
    <property type="nucleotide sequence ID" value="NZ_JXQQ01000044.1"/>
</dbReference>
<dbReference type="Proteomes" id="UP000032067">
    <property type="component" value="Unassembled WGS sequence"/>
</dbReference>
<evidence type="ECO:0000256" key="1">
    <source>
        <dbReference type="SAM" id="SignalP"/>
    </source>
</evidence>
<accession>A0A0D0KUB7</accession>
<keyword evidence="1" id="KW-0732">Signal</keyword>
<sequence length="142" mass="15081">MQKFLWICATASCLMALPAHAQTTPPAATMDPAVAELKAGRDKIAADDKADKAACDAMKDNAKDVCVEEAKGKEKIAKAELDQKVRPSDSNARKVAEAKVTVAYDIAKGKCDDQKGDAKSACVKQAKAEESKGKAEIKAMKK</sequence>